<evidence type="ECO:0000313" key="15">
    <source>
        <dbReference type="Proteomes" id="UP000694915"/>
    </source>
</evidence>
<keyword evidence="8" id="KW-0694">RNA-binding</keyword>
<dbReference type="PANTHER" id="PTHR31054:SF5">
    <property type="entry name" value="PROTEIN ZAR1-LIKE"/>
    <property type="match status" value="1"/>
</dbReference>
<evidence type="ECO:0000256" key="11">
    <source>
        <dbReference type="ARBA" id="ARBA00034786"/>
    </source>
</evidence>
<gene>
    <name evidence="16" type="primary">Zar1l</name>
</gene>
<keyword evidence="4" id="KW-0479">Metal-binding</keyword>
<evidence type="ECO:0000256" key="4">
    <source>
        <dbReference type="ARBA" id="ARBA00022723"/>
    </source>
</evidence>
<evidence type="ECO:0000313" key="16">
    <source>
        <dbReference type="RefSeq" id="XP_005371305.1"/>
    </source>
</evidence>
<evidence type="ECO:0000256" key="9">
    <source>
        <dbReference type="ARBA" id="ARBA00022943"/>
    </source>
</evidence>
<keyword evidence="15" id="KW-1185">Reference proteome</keyword>
<accession>A0ABM0LRE6</accession>
<dbReference type="InterPro" id="IPR027377">
    <property type="entry name" value="ZAR1/RTP1-5-like_Znf-3CxxC"/>
</dbReference>
<reference evidence="16" key="1">
    <citation type="submission" date="2025-08" db="UniProtKB">
        <authorList>
            <consortium name="RefSeq"/>
        </authorList>
    </citation>
    <scope>IDENTIFICATION</scope>
</reference>
<evidence type="ECO:0000256" key="8">
    <source>
        <dbReference type="ARBA" id="ARBA00022884"/>
    </source>
</evidence>
<comment type="similarity">
    <text evidence="10">Belongs to the ZAR1 family.</text>
</comment>
<evidence type="ECO:0000256" key="2">
    <source>
        <dbReference type="ARBA" id="ARBA00022473"/>
    </source>
</evidence>
<dbReference type="PANTHER" id="PTHR31054">
    <property type="entry name" value="ZYGOTE ARREST PROTEIN 1-LIKE ISOFORM X1"/>
    <property type="match status" value="1"/>
</dbReference>
<evidence type="ECO:0000256" key="1">
    <source>
        <dbReference type="ARBA" id="ARBA00004331"/>
    </source>
</evidence>
<feature type="domain" description="3CxxC-type" evidence="14">
    <location>
        <begin position="205"/>
        <end position="290"/>
    </location>
</feature>
<keyword evidence="7" id="KW-0862">Zinc</keyword>
<evidence type="ECO:0000256" key="13">
    <source>
        <dbReference type="SAM" id="MobiDB-lite"/>
    </source>
</evidence>
<dbReference type="GeneID" id="102001816"/>
<evidence type="ECO:0000256" key="6">
    <source>
        <dbReference type="ARBA" id="ARBA00022782"/>
    </source>
</evidence>
<organism evidence="15 16">
    <name type="scientific">Microtus ochrogaster</name>
    <name type="common">Prairie vole</name>
    <dbReference type="NCBI Taxonomy" id="79684"/>
    <lineage>
        <taxon>Eukaryota</taxon>
        <taxon>Metazoa</taxon>
        <taxon>Chordata</taxon>
        <taxon>Craniata</taxon>
        <taxon>Vertebrata</taxon>
        <taxon>Euteleostomi</taxon>
        <taxon>Mammalia</taxon>
        <taxon>Eutheria</taxon>
        <taxon>Euarchontoglires</taxon>
        <taxon>Glires</taxon>
        <taxon>Rodentia</taxon>
        <taxon>Myomorpha</taxon>
        <taxon>Muroidea</taxon>
        <taxon>Cricetidae</taxon>
        <taxon>Arvicolinae</taxon>
        <taxon>Microtus</taxon>
    </lineage>
</organism>
<evidence type="ECO:0000256" key="10">
    <source>
        <dbReference type="ARBA" id="ARBA00034699"/>
    </source>
</evidence>
<dbReference type="Pfam" id="PF13695">
    <property type="entry name" value="Zn_ribbon_3CxxC"/>
    <property type="match status" value="1"/>
</dbReference>
<keyword evidence="2" id="KW-0217">Developmental protein</keyword>
<dbReference type="InterPro" id="IPR026775">
    <property type="entry name" value="Zar1"/>
</dbReference>
<dbReference type="Proteomes" id="UP000694915">
    <property type="component" value="Unplaced"/>
</dbReference>
<proteinExistence type="inferred from homology"/>
<protein>
    <submittedName>
        <fullName evidence="16">ZAR1-like protein</fullName>
    </submittedName>
</protein>
<comment type="subunit">
    <text evidence="11">Interacts with YBX2.</text>
</comment>
<evidence type="ECO:0000256" key="7">
    <source>
        <dbReference type="ARBA" id="ARBA00022833"/>
    </source>
</evidence>
<evidence type="ECO:0000256" key="3">
    <source>
        <dbReference type="ARBA" id="ARBA00022490"/>
    </source>
</evidence>
<keyword evidence="3" id="KW-0963">Cytoplasm</keyword>
<dbReference type="RefSeq" id="XP_005371305.1">
    <property type="nucleotide sequence ID" value="XM_005371248.1"/>
</dbReference>
<name>A0ABM0LRE6_MICOH</name>
<keyword evidence="5" id="KW-0863">Zinc-finger</keyword>
<comment type="subcellular location">
    <subcellularLocation>
        <location evidence="1">Cytoplasm</location>
        <location evidence="1">Cytoplasmic ribonucleoprotein granule</location>
    </subcellularLocation>
</comment>
<dbReference type="SMART" id="SM01328">
    <property type="entry name" value="zf-3CxxC"/>
    <property type="match status" value="1"/>
</dbReference>
<feature type="region of interest" description="Disordered" evidence="13">
    <location>
        <begin position="132"/>
        <end position="184"/>
    </location>
</feature>
<evidence type="ECO:0000256" key="12">
    <source>
        <dbReference type="ARBA" id="ARBA00049576"/>
    </source>
</evidence>
<keyword evidence="9" id="KW-0896">Oogenesis</keyword>
<keyword evidence="6" id="KW-0221">Differentiation</keyword>
<feature type="compositionally biased region" description="Basic and acidic residues" evidence="13">
    <location>
        <begin position="175"/>
        <end position="184"/>
    </location>
</feature>
<evidence type="ECO:0000259" key="14">
    <source>
        <dbReference type="SMART" id="SM01328"/>
    </source>
</evidence>
<comment type="function">
    <text evidence="12">mRNA-binding protein required for maternal mRNA storage, translation and degradation during oocyte maturation. Probably promotes formation of some phase-separated membraneless compartment that stores maternal mRNAs in oocytes: acts by undergoing liquid-liquid phase separation upon binding to maternal mRNAs. Binds to the 3'-UTR of maternal mRNAs, inhibiting their translation.</text>
</comment>
<evidence type="ECO:0000256" key="5">
    <source>
        <dbReference type="ARBA" id="ARBA00022771"/>
    </source>
</evidence>
<feature type="compositionally biased region" description="Basic and acidic residues" evidence="13">
    <location>
        <begin position="132"/>
        <end position="143"/>
    </location>
</feature>
<sequence length="304" mass="34784">MEHVFRVPYGLHQGYGVTQPLNYPSFWGDVCPPVFLARPVPMVPANACESCMYPYKRAQLQAILSQRNPNLSLRLCKANTKEVGVQVNLRVDRSVQCSLGPQTLHSSFLSGRSSLRKPVEIYQRALIQLPKDEEDRGSRELKGPAEASQLPPPTSRPDGNKQESFPQLKEVGEEDTPRSGDRKSKLVCGNIDTTPVSLHFQFLEPKYGYFHCTDCNTRWESAYVWCISGTNKVYFKQLCCKCQRKFNPYRVEAIQCQTCSKSCCACPQKKRHIDIRRPHRQELCGRCKDKKFSCSNVYSFRYIL</sequence>